<dbReference type="SMART" id="SM00086">
    <property type="entry name" value="PAC"/>
    <property type="match status" value="1"/>
</dbReference>
<feature type="transmembrane region" description="Helical" evidence="9">
    <location>
        <begin position="106"/>
        <end position="126"/>
    </location>
</feature>
<evidence type="ECO:0000259" key="11">
    <source>
        <dbReference type="PROSITE" id="PS50112"/>
    </source>
</evidence>
<dbReference type="InterPro" id="IPR004358">
    <property type="entry name" value="Sig_transdc_His_kin-like_C"/>
</dbReference>
<dbReference type="SUPFAM" id="SSF55785">
    <property type="entry name" value="PYP-like sensor domain (PAS domain)"/>
    <property type="match status" value="1"/>
</dbReference>
<dbReference type="Gene3D" id="3.30.565.10">
    <property type="entry name" value="Histidine kinase-like ATPase, C-terminal domain"/>
    <property type="match status" value="1"/>
</dbReference>
<dbReference type="InterPro" id="IPR003594">
    <property type="entry name" value="HATPase_dom"/>
</dbReference>
<evidence type="ECO:0000259" key="12">
    <source>
        <dbReference type="PROSITE" id="PS50113"/>
    </source>
</evidence>
<dbReference type="InterPro" id="IPR036890">
    <property type="entry name" value="HATPase_C_sf"/>
</dbReference>
<keyword evidence="14" id="KW-1185">Reference proteome</keyword>
<dbReference type="SMART" id="SM00387">
    <property type="entry name" value="HATPase_c"/>
    <property type="match status" value="1"/>
</dbReference>
<dbReference type="PRINTS" id="PR00344">
    <property type="entry name" value="BCTRLSENSOR"/>
</dbReference>
<dbReference type="GO" id="GO:0005524">
    <property type="term" value="F:ATP binding"/>
    <property type="evidence" value="ECO:0007669"/>
    <property type="project" value="UniProtKB-KW"/>
</dbReference>
<feature type="transmembrane region" description="Helical" evidence="9">
    <location>
        <begin position="66"/>
        <end position="94"/>
    </location>
</feature>
<dbReference type="GO" id="GO:0000155">
    <property type="term" value="F:phosphorelay sensor kinase activity"/>
    <property type="evidence" value="ECO:0007669"/>
    <property type="project" value="InterPro"/>
</dbReference>
<feature type="domain" description="PAC" evidence="12">
    <location>
        <begin position="248"/>
        <end position="305"/>
    </location>
</feature>
<evidence type="ECO:0000256" key="7">
    <source>
        <dbReference type="ARBA" id="ARBA00022840"/>
    </source>
</evidence>
<evidence type="ECO:0000256" key="3">
    <source>
        <dbReference type="ARBA" id="ARBA00022553"/>
    </source>
</evidence>
<dbReference type="CDD" id="cd00130">
    <property type="entry name" value="PAS"/>
    <property type="match status" value="1"/>
</dbReference>
<feature type="transmembrane region" description="Helical" evidence="9">
    <location>
        <begin position="138"/>
        <end position="160"/>
    </location>
</feature>
<keyword evidence="9" id="KW-0812">Transmembrane</keyword>
<evidence type="ECO:0000259" key="10">
    <source>
        <dbReference type="PROSITE" id="PS50109"/>
    </source>
</evidence>
<dbReference type="InterPro" id="IPR003661">
    <property type="entry name" value="HisK_dim/P_dom"/>
</dbReference>
<feature type="domain" description="PAS" evidence="11">
    <location>
        <begin position="181"/>
        <end position="250"/>
    </location>
</feature>
<dbReference type="PANTHER" id="PTHR43065">
    <property type="entry name" value="SENSOR HISTIDINE KINASE"/>
    <property type="match status" value="1"/>
</dbReference>
<dbReference type="CDD" id="cd00082">
    <property type="entry name" value="HisKA"/>
    <property type="match status" value="1"/>
</dbReference>
<protein>
    <recommendedName>
        <fullName evidence="2">histidine kinase</fullName>
        <ecNumber evidence="2">2.7.13.3</ecNumber>
    </recommendedName>
</protein>
<keyword evidence="3" id="KW-0597">Phosphoprotein</keyword>
<dbReference type="SUPFAM" id="SSF47384">
    <property type="entry name" value="Homodimeric domain of signal transducing histidine kinase"/>
    <property type="match status" value="1"/>
</dbReference>
<dbReference type="EMBL" id="CP051177">
    <property type="protein sequence ID" value="QKX49275.1"/>
    <property type="molecule type" value="Genomic_DNA"/>
</dbReference>
<evidence type="ECO:0000313" key="14">
    <source>
        <dbReference type="Proteomes" id="UP000509222"/>
    </source>
</evidence>
<keyword evidence="6" id="KW-0418">Kinase</keyword>
<evidence type="ECO:0000313" key="13">
    <source>
        <dbReference type="EMBL" id="QKX49275.1"/>
    </source>
</evidence>
<reference evidence="14" key="2">
    <citation type="submission" date="2020-06" db="EMBL/GenBank/DDBJ databases">
        <title>Isolation of Planomicrobium glaciei.</title>
        <authorList>
            <person name="Malisova L."/>
            <person name="Safrankova R."/>
            <person name="Jakubu V."/>
            <person name="Spanelova P."/>
        </authorList>
    </citation>
    <scope>NUCLEOTIDE SEQUENCE [LARGE SCALE GENOMIC DNA]</scope>
    <source>
        <strain evidence="14">NRL-ATB46093</strain>
    </source>
</reference>
<dbReference type="RefSeq" id="WP_036807235.1">
    <property type="nucleotide sequence ID" value="NZ_CP051177.1"/>
</dbReference>
<evidence type="ECO:0000256" key="1">
    <source>
        <dbReference type="ARBA" id="ARBA00000085"/>
    </source>
</evidence>
<evidence type="ECO:0000256" key="5">
    <source>
        <dbReference type="ARBA" id="ARBA00022741"/>
    </source>
</evidence>
<organism evidence="13 14">
    <name type="scientific">Planococcus glaciei</name>
    <dbReference type="NCBI Taxonomy" id="459472"/>
    <lineage>
        <taxon>Bacteria</taxon>
        <taxon>Bacillati</taxon>
        <taxon>Bacillota</taxon>
        <taxon>Bacilli</taxon>
        <taxon>Bacillales</taxon>
        <taxon>Caryophanaceae</taxon>
        <taxon>Planococcus</taxon>
    </lineage>
</organism>
<feature type="domain" description="Histidine kinase" evidence="10">
    <location>
        <begin position="318"/>
        <end position="523"/>
    </location>
</feature>
<accession>A0A7H8Q6Y3</accession>
<name>A0A7H8Q6Y3_9BACL</name>
<dbReference type="SUPFAM" id="SSF55874">
    <property type="entry name" value="ATPase domain of HSP90 chaperone/DNA topoisomerase II/histidine kinase"/>
    <property type="match status" value="1"/>
</dbReference>
<comment type="catalytic activity">
    <reaction evidence="1">
        <text>ATP + protein L-histidine = ADP + protein N-phospho-L-histidine.</text>
        <dbReference type="EC" id="2.7.13.3"/>
    </reaction>
</comment>
<dbReference type="PANTHER" id="PTHR43065:SF10">
    <property type="entry name" value="PEROXIDE STRESS-ACTIVATED HISTIDINE KINASE MAK3"/>
    <property type="match status" value="1"/>
</dbReference>
<evidence type="ECO:0000256" key="8">
    <source>
        <dbReference type="ARBA" id="ARBA00023012"/>
    </source>
</evidence>
<sequence>MERFSTNQNRNRLFIHLFGGASVIHLLLPLMADFPMATYSPLFGLASYIVLLVLQTVKYNERKIQILVLLFMNLYVFILNFEALSAVTVIYFAIPIIASALYYDTLPIIALGVLTAIETFLLAFVFDELSDRASVHYVHLSLFVFILCILLLTTLHSLYFSRIWSQLEQQNESMEKALISKEGYLQLFFETAKDAFAVFDTDNKIIAINPAFEELYGWTLEECIGQSISLVPPEKSEEAAVRTLQVQKGESFSLLETVDAKKDGTRFHAQITLSPITDEAGNVVATSVISRDISYQKEAERLIVQAEKMKLAGEIAAGVAHEVRNPMTVISGFVQMMHNDLDHPYKDYTKLIQSELERINLIISEFLVLSKPQASEAKRISLRQTLEDIFVLFGPELNRQGIDFIKHWEQDDFNVRAADHQLKQVLINLIKNSIDAIERQGEITLVIENFDDGFVSLRIRDNGVGIPEEVMARIFEPFYTTKATGTGLGLIISQKIIREHGGSLEIDSQEGNGTTATILLPKA</sequence>
<dbReference type="Pfam" id="PF00512">
    <property type="entry name" value="HisKA"/>
    <property type="match status" value="1"/>
</dbReference>
<dbReference type="InterPro" id="IPR013767">
    <property type="entry name" value="PAS_fold"/>
</dbReference>
<dbReference type="InterPro" id="IPR035965">
    <property type="entry name" value="PAS-like_dom_sf"/>
</dbReference>
<dbReference type="PROSITE" id="PS50112">
    <property type="entry name" value="PAS"/>
    <property type="match status" value="1"/>
</dbReference>
<keyword evidence="9" id="KW-1133">Transmembrane helix</keyword>
<dbReference type="InterPro" id="IPR000700">
    <property type="entry name" value="PAS-assoc_C"/>
</dbReference>
<dbReference type="InterPro" id="IPR036097">
    <property type="entry name" value="HisK_dim/P_sf"/>
</dbReference>
<dbReference type="GO" id="GO:0006355">
    <property type="term" value="P:regulation of DNA-templated transcription"/>
    <property type="evidence" value="ECO:0007669"/>
    <property type="project" value="InterPro"/>
</dbReference>
<keyword evidence="5" id="KW-0547">Nucleotide-binding</keyword>
<dbReference type="Gene3D" id="3.30.450.20">
    <property type="entry name" value="PAS domain"/>
    <property type="match status" value="1"/>
</dbReference>
<dbReference type="Proteomes" id="UP000509222">
    <property type="component" value="Chromosome"/>
</dbReference>
<dbReference type="SMART" id="SM00091">
    <property type="entry name" value="PAS"/>
    <property type="match status" value="1"/>
</dbReference>
<proteinExistence type="predicted"/>
<evidence type="ECO:0000256" key="2">
    <source>
        <dbReference type="ARBA" id="ARBA00012438"/>
    </source>
</evidence>
<reference evidence="13 14" key="1">
    <citation type="submission" date="2020-04" db="EMBL/GenBank/DDBJ databases">
        <authorList>
            <person name="Pajer P."/>
            <person name="Broz P."/>
        </authorList>
    </citation>
    <scope>NUCLEOTIDE SEQUENCE [LARGE SCALE GENOMIC DNA]</scope>
    <source>
        <strain evidence="14">NRL-ATB46093</strain>
    </source>
</reference>
<dbReference type="Pfam" id="PF02518">
    <property type="entry name" value="HATPase_c"/>
    <property type="match status" value="1"/>
</dbReference>
<keyword evidence="8" id="KW-0902">Two-component regulatory system</keyword>
<evidence type="ECO:0000256" key="4">
    <source>
        <dbReference type="ARBA" id="ARBA00022679"/>
    </source>
</evidence>
<keyword evidence="9" id="KW-0472">Membrane</keyword>
<dbReference type="InterPro" id="IPR005467">
    <property type="entry name" value="His_kinase_dom"/>
</dbReference>
<dbReference type="NCBIfam" id="TIGR00229">
    <property type="entry name" value="sensory_box"/>
    <property type="match status" value="1"/>
</dbReference>
<dbReference type="SMART" id="SM00388">
    <property type="entry name" value="HisKA"/>
    <property type="match status" value="1"/>
</dbReference>
<dbReference type="EC" id="2.7.13.3" evidence="2"/>
<dbReference type="Pfam" id="PF00989">
    <property type="entry name" value="PAS"/>
    <property type="match status" value="1"/>
</dbReference>
<dbReference type="PROSITE" id="PS50109">
    <property type="entry name" value="HIS_KIN"/>
    <property type="match status" value="1"/>
</dbReference>
<dbReference type="InterPro" id="IPR001610">
    <property type="entry name" value="PAC"/>
</dbReference>
<gene>
    <name evidence="13" type="ORF">HF394_01065</name>
</gene>
<dbReference type="Gene3D" id="1.10.287.130">
    <property type="match status" value="1"/>
</dbReference>
<dbReference type="PROSITE" id="PS50113">
    <property type="entry name" value="PAC"/>
    <property type="match status" value="1"/>
</dbReference>
<dbReference type="InterPro" id="IPR000014">
    <property type="entry name" value="PAS"/>
</dbReference>
<keyword evidence="7" id="KW-0067">ATP-binding</keyword>
<feature type="transmembrane region" description="Helical" evidence="9">
    <location>
        <begin position="12"/>
        <end position="30"/>
    </location>
</feature>
<feature type="transmembrane region" description="Helical" evidence="9">
    <location>
        <begin position="36"/>
        <end position="54"/>
    </location>
</feature>
<evidence type="ECO:0000256" key="9">
    <source>
        <dbReference type="SAM" id="Phobius"/>
    </source>
</evidence>
<dbReference type="AlphaFoldDB" id="A0A7H8Q6Y3"/>
<keyword evidence="4" id="KW-0808">Transferase</keyword>
<evidence type="ECO:0000256" key="6">
    <source>
        <dbReference type="ARBA" id="ARBA00022777"/>
    </source>
</evidence>